<dbReference type="GO" id="GO:0008483">
    <property type="term" value="F:transaminase activity"/>
    <property type="evidence" value="ECO:0007669"/>
    <property type="project" value="UniProtKB-KW"/>
</dbReference>
<name>A0A7X1TR73_9DEIO</name>
<dbReference type="InterPro" id="IPR036038">
    <property type="entry name" value="Aminotransferase-like"/>
</dbReference>
<dbReference type="AlphaFoldDB" id="A0A7X1TR73"/>
<evidence type="ECO:0000313" key="1">
    <source>
        <dbReference type="EMBL" id="MPY66027.1"/>
    </source>
</evidence>
<accession>A0A7X1TR73</accession>
<keyword evidence="2" id="KW-1185">Reference proteome</keyword>
<dbReference type="Proteomes" id="UP000484842">
    <property type="component" value="Unassembled WGS sequence"/>
</dbReference>
<dbReference type="Gene3D" id="3.20.10.10">
    <property type="entry name" value="D-amino Acid Aminotransferase, subunit A, domain 2"/>
    <property type="match status" value="1"/>
</dbReference>
<dbReference type="Gene3D" id="3.30.470.10">
    <property type="match status" value="1"/>
</dbReference>
<proteinExistence type="predicted"/>
<organism evidence="1 2">
    <name type="scientific">Deinococcus terrestris</name>
    <dbReference type="NCBI Taxonomy" id="2651870"/>
    <lineage>
        <taxon>Bacteria</taxon>
        <taxon>Thermotogati</taxon>
        <taxon>Deinococcota</taxon>
        <taxon>Deinococci</taxon>
        <taxon>Deinococcales</taxon>
        <taxon>Deinococcaceae</taxon>
        <taxon>Deinococcus</taxon>
    </lineage>
</organism>
<reference evidence="1 2" key="1">
    <citation type="submission" date="2019-10" db="EMBL/GenBank/DDBJ databases">
        <title>Deinococcus sp. isolated from soil.</title>
        <authorList>
            <person name="Li Y."/>
            <person name="Wang J."/>
        </authorList>
    </citation>
    <scope>NUCLEOTIDE SEQUENCE [LARGE SCALE GENOMIC DNA]</scope>
    <source>
        <strain evidence="1 2">SDU3-2</strain>
    </source>
</reference>
<evidence type="ECO:0000313" key="2">
    <source>
        <dbReference type="Proteomes" id="UP000484842"/>
    </source>
</evidence>
<dbReference type="InterPro" id="IPR043132">
    <property type="entry name" value="BCAT-like_C"/>
</dbReference>
<dbReference type="Pfam" id="PF01063">
    <property type="entry name" value="Aminotran_4"/>
    <property type="match status" value="1"/>
</dbReference>
<protein>
    <submittedName>
        <fullName evidence="1">Aminotransferase class IV</fullName>
    </submittedName>
</protein>
<dbReference type="SUPFAM" id="SSF56752">
    <property type="entry name" value="D-aminoacid aminotransferase-like PLP-dependent enzymes"/>
    <property type="match status" value="1"/>
</dbReference>
<gene>
    <name evidence="1" type="ORF">F8S09_04855</name>
</gene>
<dbReference type="EMBL" id="WBSL01000001">
    <property type="protein sequence ID" value="MPY66027.1"/>
    <property type="molecule type" value="Genomic_DNA"/>
</dbReference>
<comment type="caution">
    <text evidence="1">The sequence shown here is derived from an EMBL/GenBank/DDBJ whole genome shotgun (WGS) entry which is preliminary data.</text>
</comment>
<dbReference type="InterPro" id="IPR001544">
    <property type="entry name" value="Aminotrans_IV"/>
</dbReference>
<keyword evidence="1" id="KW-0032">Aminotransferase</keyword>
<dbReference type="InterPro" id="IPR043131">
    <property type="entry name" value="BCAT-like_N"/>
</dbReference>
<dbReference type="RefSeq" id="WP_322618535.1">
    <property type="nucleotide sequence ID" value="NZ_WBSL01000001.1"/>
</dbReference>
<sequence length="237" mass="25263">MRPLPPEVNAPAWLLGESAFTTVRTWNGAALLWPQHLARLRGTCAWLGLPDPEEKLPRLETAGWGLLRVTVTPDGTFWSWRPLAPGPRSEGGVAVRLTDVQVHLQLAAHKTGNYLPYLLAGRGAAGAFEGWLTDGTGHIVDGSRTSPLLELDGGLVVPSGGLPGVTRAAFLAGQTFETRPVTVAELPSVTRAWVCGSGVGVVPVRQIVGEGWEVNLPAEWPTVTDRALVWPGAQARP</sequence>
<keyword evidence="1" id="KW-0808">Transferase</keyword>